<gene>
    <name evidence="3" type="ORF">F9B16_07460</name>
</gene>
<comment type="caution">
    <text evidence="3">The sequence shown here is derived from an EMBL/GenBank/DDBJ whole genome shotgun (WGS) entry which is preliminary data.</text>
</comment>
<evidence type="ECO:0000313" key="4">
    <source>
        <dbReference type="Proteomes" id="UP000483004"/>
    </source>
</evidence>
<evidence type="ECO:0000259" key="2">
    <source>
        <dbReference type="Pfam" id="PF00561"/>
    </source>
</evidence>
<dbReference type="InterPro" id="IPR029058">
    <property type="entry name" value="AB_hydrolase_fold"/>
</dbReference>
<dbReference type="PANTHER" id="PTHR43798">
    <property type="entry name" value="MONOACYLGLYCEROL LIPASE"/>
    <property type="match status" value="1"/>
</dbReference>
<dbReference type="Gene3D" id="3.40.50.1820">
    <property type="entry name" value="alpha/beta hydrolase"/>
    <property type="match status" value="1"/>
</dbReference>
<dbReference type="PANTHER" id="PTHR43798:SF31">
    <property type="entry name" value="AB HYDROLASE SUPERFAMILY PROTEIN YCLE"/>
    <property type="match status" value="1"/>
</dbReference>
<dbReference type="Proteomes" id="UP000483004">
    <property type="component" value="Unassembled WGS sequence"/>
</dbReference>
<dbReference type="InterPro" id="IPR050266">
    <property type="entry name" value="AB_hydrolase_sf"/>
</dbReference>
<dbReference type="AlphaFoldDB" id="A0A6L3W7B9"/>
<sequence>MTSSDVAVKVRGGELTFRLHETGERGSEAVLFLHGSGPGATGLSNWERIITDLGPRFWCLAPDQIGFGDSSHPADAPRGMGPFNELRAEALLALVDGLGLEKVHLVGNSMGGQLALLMTLARPDLVGKILLMGSGGAPDMPVSPGLTHLREFYASPSAASLKGLLSEFVYDLDPMRGTIDRVVAERMAYVNREDVRRSHEASFDPDGARRSFTPEELATITHDVLCVHGRDDRIIPVDASRYFAAAIPNANLYVLGRCGHWTQIEHPETFERLLTGLIDGRI</sequence>
<dbReference type="PRINTS" id="PR00111">
    <property type="entry name" value="ABHYDROLASE"/>
</dbReference>
<dbReference type="OrthoDB" id="9801162at2"/>
<evidence type="ECO:0000313" key="3">
    <source>
        <dbReference type="EMBL" id="KAB2386351.1"/>
    </source>
</evidence>
<dbReference type="Pfam" id="PF00561">
    <property type="entry name" value="Abhydrolase_1"/>
    <property type="match status" value="1"/>
</dbReference>
<proteinExistence type="predicted"/>
<dbReference type="GO" id="GO:0016020">
    <property type="term" value="C:membrane"/>
    <property type="evidence" value="ECO:0007669"/>
    <property type="project" value="TreeGrafter"/>
</dbReference>
<keyword evidence="1 3" id="KW-0378">Hydrolase</keyword>
<dbReference type="EMBL" id="WBMR01000013">
    <property type="protein sequence ID" value="KAB2386351.1"/>
    <property type="molecule type" value="Genomic_DNA"/>
</dbReference>
<protein>
    <submittedName>
        <fullName evidence="3">Alpha/beta fold hydrolase</fullName>
    </submittedName>
</protein>
<evidence type="ECO:0000256" key="1">
    <source>
        <dbReference type="ARBA" id="ARBA00022801"/>
    </source>
</evidence>
<dbReference type="GO" id="GO:0016787">
    <property type="term" value="F:hydrolase activity"/>
    <property type="evidence" value="ECO:0007669"/>
    <property type="project" value="UniProtKB-KW"/>
</dbReference>
<name>A0A6L3W7B9_9ACTN</name>
<dbReference type="SUPFAM" id="SSF53474">
    <property type="entry name" value="alpha/beta-Hydrolases"/>
    <property type="match status" value="1"/>
</dbReference>
<feature type="domain" description="AB hydrolase-1" evidence="2">
    <location>
        <begin position="29"/>
        <end position="267"/>
    </location>
</feature>
<dbReference type="InterPro" id="IPR000073">
    <property type="entry name" value="AB_hydrolase_1"/>
</dbReference>
<accession>A0A6L3W7B9</accession>
<reference evidence="3 4" key="1">
    <citation type="submission" date="2019-09" db="EMBL/GenBank/DDBJ databases">
        <title>Actinomadura physcomitrii sp. nov., a novel actinomycete isolated from moss [Physcomitrium sphaericum (Ludw) Fuernr].</title>
        <authorList>
            <person name="Liu C."/>
            <person name="Zhuang X."/>
        </authorList>
    </citation>
    <scope>NUCLEOTIDE SEQUENCE [LARGE SCALE GENOMIC DNA]</scope>
    <source>
        <strain evidence="3 4">CYP1-1B</strain>
    </source>
</reference>
<keyword evidence="4" id="KW-1185">Reference proteome</keyword>
<organism evidence="3 4">
    <name type="scientific">Actinomadura montaniterrae</name>
    <dbReference type="NCBI Taxonomy" id="1803903"/>
    <lineage>
        <taxon>Bacteria</taxon>
        <taxon>Bacillati</taxon>
        <taxon>Actinomycetota</taxon>
        <taxon>Actinomycetes</taxon>
        <taxon>Streptosporangiales</taxon>
        <taxon>Thermomonosporaceae</taxon>
        <taxon>Actinomadura</taxon>
    </lineage>
</organism>